<dbReference type="GO" id="GO:0044611">
    <property type="term" value="C:nuclear pore inner ring"/>
    <property type="evidence" value="ECO:0007669"/>
    <property type="project" value="TreeGrafter"/>
</dbReference>
<evidence type="ECO:0000313" key="6">
    <source>
        <dbReference type="Proteomes" id="UP000265100"/>
    </source>
</evidence>
<reference evidence="5" key="1">
    <citation type="submission" date="2018-05" db="EMBL/GenBank/DDBJ databases">
        <authorList>
            <person name="Datahose"/>
        </authorList>
    </citation>
    <scope>NUCLEOTIDE SEQUENCE</scope>
</reference>
<evidence type="ECO:0000256" key="4">
    <source>
        <dbReference type="ARBA" id="ARBA00023242"/>
    </source>
</evidence>
<evidence type="ECO:0000256" key="2">
    <source>
        <dbReference type="ARBA" id="ARBA00005892"/>
    </source>
</evidence>
<dbReference type="Proteomes" id="UP000265100">
    <property type="component" value="Chromosome 7"/>
</dbReference>
<evidence type="ECO:0000313" key="5">
    <source>
        <dbReference type="Ensembl" id="ENSACLP00000061392.1"/>
    </source>
</evidence>
<dbReference type="Ensembl" id="ENSACLT00000094741.1">
    <property type="protein sequence ID" value="ENSACLP00000061392.1"/>
    <property type="gene ID" value="ENSACLG00000008240.2"/>
</dbReference>
<sequence length="1967" mass="220075">MAAQMAVNSGASLWGPLKELWETVDGAVLRRQPESVHLLDLQLKKHKPHFLSLFKNPPKSAEQREKVRKASTEGIAIQGQQGSRLLPEQLLTEAFILSDLFDIGELAALELLLAGEQQQPYFPGLTRGLVAVLLYWDGKLCMANSLRTLIQSRQGKTFTLDLSGELVALTTRFTDELMSQGLTKRILTLVSEISVTREFERLQKERGLGNEKHRKEVADLIKECRQALADSLFSWTCQSPLSKDDTLALIGHLETVTAQADGSLDSVSLALVMALLYCLDVSFIEQGTEDRDDLLQALPLLTERQYVSAVHSRLMDSQPWKLPGLQAVCRLAWALLLRVLSQLPQGSALVEFTEADEALADQALLGDVFLFMKEGILGCESFSQEEFYIRRVHSLITDFLALMPMKVKQLRNRADEDARLVHMSLQMDSELPSSLRKDLDHLMILIGEFYSKDPFGLELGLEFWCPTESLQHSSLQGSYLGMALQRPPHKQVVLSKFVRQMGDLLPSTLYISYLRMLKGLANGPQCAHYCFSLLKTNGAAHSDNIQGVSGSPVSWEHFFHSLMLYHENLRRDLPNPDSAHYRHPPLRGITQREMEGLTSFLQLLTTIITWSENARLALCEHPQWTPAVVMLGLLQCSVPPVLKAELLHCLAAFGKSPEIAASLWQSLEYTQILQTVRAPGQRQAAGIEVELNEIESSCEEYPLTRSFCHLISTLVEGSLPVNLGAGLRVPGFQPYLNFLRDSVFLPFPTRAYRRPAEKWEVADSVLEVFHKLLRDYEPQPSDFVQEIVELQGEQVPAHKPPGHSIMFHLLNDSPMLALCLSLLEEGVRQLDTYAPFPGKKHLQSAVLHCLCLLDLALQKEAVFMDLLRESQASLLVSPLEQLLQGVSPQTRRADHIVNIARYLYHSSSNPEAAFQSAKILRRIANYPNIQIRLVGDFTHDQAVSDKLMAGFVECLDNEDAEEGTEKDDSQKKVARIRHETQIHILNLLITSLELKAPNLALYLLGYEVKKPVSSTNLQDPGVLGCPRSCLHAILSRLQRGTEKRSGPALTQQAPHLAELCYQVIYQLCACPDTSGPTMRYLRTSQDFLFSHLQHLPFILPSNQIAALSQMSWLMKTAAIELRVTSLNRQRSHTQRLVSLLLDDQPHAQHADGESGMEDETRSVSGFLHFDTVSKVRRKLLSVLDAIEFSQDMPELLQLDFFERTQIEQVISNCEHVNEQGHTVCNVKLLHRVLVAEVNALQGMAAIGQRPLLMEEVNSILQQVVERNRVRRSLSAKRHALQSWRSLVETLLTACPADLIPADERQLIIRDLLLDLHDKVLSEDAAGELMPIVAGAVFTLTAHLSQSVLSEQQQGVGLEASSGFASIANSALHLILRKLLDFILSTGGGYQRLRAHLYGSLLYYLQIAQKPEEPDTLQTGKAMWERLTAPEDGFSKLQRENLAIIESYGKALMEVVCRDACDGHEISRMLAMAVLDRILSIDRQNQWLLYICNSGYLRSLVESLRQDDVALQSLLTPQPPLLKPLYIFESKMALLTRVAKTGQGAVELLRCGLVAQLMECQVFDMVPDSDAHRVMRDPSGFIPSPMDRYRQILLPTLRLFQVILTSTSINHQQGAAQVLQWLIVHADTIQSLLRCQELSMGALQELSLLTGIISKTALPGTKMSSHPELKAQSSFNVTSALCEPRVYNQWVEKSTALRSWSSKVTLTDSRSDDVCANIMEYCQALLLQSSAQAQFSICLFSPSGSEPADLSSTVPSMAYSRVPSLGLVLYLLKNSAADFFRFHQSHRQSLGKLQSLDQLPPEELKELCQGLVSGPGAVEKISSVQRSLLAKRRLVQLINNRAKLLALCSYVIETCLFVLWRHLEYYLLHCIPTDPKDSLLPGSTLYRSRLADDSFSGLQASGGRGLSLSRVSQQDLDLLKSDMAAGFGEALQRKLLEVEGLYSQVRSRYTFIQALVRRIRGLLRQPKS</sequence>
<dbReference type="PANTHER" id="PTHR31344:SF0">
    <property type="entry name" value="NUCLEAR PORE COMPLEX PROTEIN NUP205"/>
    <property type="match status" value="1"/>
</dbReference>
<dbReference type="Pfam" id="PF11894">
    <property type="entry name" value="Nup192"/>
    <property type="match status" value="1"/>
</dbReference>
<gene>
    <name evidence="5" type="primary">NUP205</name>
</gene>
<proteinExistence type="inferred from homology"/>
<dbReference type="GeneTree" id="ENSGT00390000004003"/>
<keyword evidence="4" id="KW-0539">Nucleus</keyword>
<dbReference type="GO" id="GO:0017056">
    <property type="term" value="F:structural constituent of nuclear pore"/>
    <property type="evidence" value="ECO:0007669"/>
    <property type="project" value="TreeGrafter"/>
</dbReference>
<reference evidence="5" key="2">
    <citation type="submission" date="2025-08" db="UniProtKB">
        <authorList>
            <consortium name="Ensembl"/>
        </authorList>
    </citation>
    <scope>IDENTIFICATION</scope>
</reference>
<evidence type="ECO:0000256" key="1">
    <source>
        <dbReference type="ARBA" id="ARBA00004123"/>
    </source>
</evidence>
<reference evidence="5" key="3">
    <citation type="submission" date="2025-09" db="UniProtKB">
        <authorList>
            <consortium name="Ensembl"/>
        </authorList>
    </citation>
    <scope>IDENTIFICATION</scope>
</reference>
<comment type="similarity">
    <text evidence="2">Belongs to the NUP186/NUP192/NUP205 family.</text>
</comment>
<name>A0AAX7TXV5_ASTCA</name>
<keyword evidence="3" id="KW-0813">Transport</keyword>
<dbReference type="GO" id="GO:0006999">
    <property type="term" value="P:nuclear pore organization"/>
    <property type="evidence" value="ECO:0007669"/>
    <property type="project" value="TreeGrafter"/>
</dbReference>
<protein>
    <recommendedName>
        <fullName evidence="7">Nucleoporin 205</fullName>
    </recommendedName>
</protein>
<evidence type="ECO:0000256" key="3">
    <source>
        <dbReference type="ARBA" id="ARBA00022448"/>
    </source>
</evidence>
<dbReference type="InterPro" id="IPR021827">
    <property type="entry name" value="Nup186/Nup192/Nup205"/>
</dbReference>
<evidence type="ECO:0008006" key="7">
    <source>
        <dbReference type="Google" id="ProtNLM"/>
    </source>
</evidence>
<accession>A0AAX7TXV5</accession>
<dbReference type="PANTHER" id="PTHR31344">
    <property type="entry name" value="NUCLEAR PORE COMPLEX PROTEIN NUP205"/>
    <property type="match status" value="1"/>
</dbReference>
<comment type="subcellular location">
    <subcellularLocation>
        <location evidence="1">Nucleus</location>
    </subcellularLocation>
</comment>
<keyword evidence="6" id="KW-1185">Reference proteome</keyword>
<organism evidence="5 6">
    <name type="scientific">Astatotilapia calliptera</name>
    <name type="common">Eastern happy</name>
    <name type="synonym">Chromis callipterus</name>
    <dbReference type="NCBI Taxonomy" id="8154"/>
    <lineage>
        <taxon>Eukaryota</taxon>
        <taxon>Metazoa</taxon>
        <taxon>Chordata</taxon>
        <taxon>Craniata</taxon>
        <taxon>Vertebrata</taxon>
        <taxon>Euteleostomi</taxon>
        <taxon>Actinopterygii</taxon>
        <taxon>Neopterygii</taxon>
        <taxon>Teleostei</taxon>
        <taxon>Neoteleostei</taxon>
        <taxon>Acanthomorphata</taxon>
        <taxon>Ovalentaria</taxon>
        <taxon>Cichlomorphae</taxon>
        <taxon>Cichliformes</taxon>
        <taxon>Cichlidae</taxon>
        <taxon>African cichlids</taxon>
        <taxon>Pseudocrenilabrinae</taxon>
        <taxon>Haplochromini</taxon>
        <taxon>Astatotilapia</taxon>
    </lineage>
</organism>